<accession>C5A5Z9</accession>
<dbReference type="PaxDb" id="593117-TGAM_1159"/>
<evidence type="ECO:0000313" key="2">
    <source>
        <dbReference type="Proteomes" id="UP000001488"/>
    </source>
</evidence>
<evidence type="ECO:0000313" key="1">
    <source>
        <dbReference type="EMBL" id="ACS33661.1"/>
    </source>
</evidence>
<dbReference type="EMBL" id="CP001398">
    <property type="protein sequence ID" value="ACS33661.1"/>
    <property type="molecule type" value="Genomic_DNA"/>
</dbReference>
<name>C5A5Z9_THEGJ</name>
<sequence>MVQRGRPQAIERDLRVERTFVALEESKVLGFITLKPINEKALEILWMQLGGSLEDGGSELNSSTSLRTGRGRGALSYCWSRRRAI</sequence>
<proteinExistence type="predicted"/>
<protein>
    <submittedName>
        <fullName evidence="1">Uncharacterized protein</fullName>
    </submittedName>
</protein>
<keyword evidence="2" id="KW-1185">Reference proteome</keyword>
<reference evidence="1 2" key="1">
    <citation type="journal article" date="2007" name="Genome Biol.">
        <title>Genome analysis and genome-wide proteomics of Thermococcus gammatolerans, the most radioresistant organism known amongst the Archaea.</title>
        <authorList>
            <person name="Zivanovic Y."/>
            <person name="Armengaud J."/>
            <person name="Lagorce A."/>
            <person name="Leplat C."/>
            <person name="Guerin P."/>
            <person name="Dutertre M."/>
            <person name="Anthouard V."/>
            <person name="Forterre P."/>
            <person name="Wincker P."/>
            <person name="Confalonieri F."/>
        </authorList>
    </citation>
    <scope>NUCLEOTIDE SEQUENCE [LARGE SCALE GENOMIC DNA]</scope>
    <source>
        <strain evidence="2">DSM 15229 / JCM 11827 / EJ3</strain>
    </source>
</reference>
<dbReference type="HOGENOM" id="CLU_2505128_0_0_2"/>
<organism evidence="1 2">
    <name type="scientific">Thermococcus gammatolerans (strain DSM 15229 / JCM 11827 / EJ3)</name>
    <dbReference type="NCBI Taxonomy" id="593117"/>
    <lineage>
        <taxon>Archaea</taxon>
        <taxon>Methanobacteriati</taxon>
        <taxon>Methanobacteriota</taxon>
        <taxon>Thermococci</taxon>
        <taxon>Thermococcales</taxon>
        <taxon>Thermococcaceae</taxon>
        <taxon>Thermococcus</taxon>
    </lineage>
</organism>
<gene>
    <name evidence="1" type="ordered locus">TGAM_1159</name>
</gene>
<dbReference type="eggNOG" id="arCOG10059">
    <property type="taxonomic scope" value="Archaea"/>
</dbReference>
<dbReference type="AlphaFoldDB" id="C5A5Z9"/>
<dbReference type="Proteomes" id="UP000001488">
    <property type="component" value="Chromosome"/>
</dbReference>
<dbReference type="KEGG" id="tga:TGAM_1159"/>